<accession>A0A263D9I5</accession>
<dbReference type="Pfam" id="PF03803">
    <property type="entry name" value="Scramblase"/>
    <property type="match status" value="1"/>
</dbReference>
<dbReference type="PANTHER" id="PTHR23248:SF9">
    <property type="entry name" value="PHOSPHOLIPID SCRAMBLASE"/>
    <property type="match status" value="1"/>
</dbReference>
<dbReference type="OrthoDB" id="3468573at2"/>
<dbReference type="AlphaFoldDB" id="A0A263D9I5"/>
<dbReference type="RefSeq" id="WP_094861791.1">
    <property type="nucleotide sequence ID" value="NZ_NKYE01000003.1"/>
</dbReference>
<keyword evidence="3" id="KW-1185">Reference proteome</keyword>
<dbReference type="InterPro" id="IPR025659">
    <property type="entry name" value="Tubby-like_C"/>
</dbReference>
<feature type="domain" description="DUF2510" evidence="1">
    <location>
        <begin position="7"/>
        <end position="39"/>
    </location>
</feature>
<sequence>MTSPPQPGWYPDQRQPQLVRWWDGQAWTDHTGPAGQAPPRHDAEPIELDIEPAHDPERVRAQVAEGTRGRARGGAGGGTVFTEPVLVVNQRAKLIEMSSEYGVFDQQGTQLGAVVQVGQSTLKKVVRLLGSADQFMTHRFEIRDAGHSTLLKVVRPAKVFKSRFLVTRGDDAPVGEIVQENVFGRIRFAFTSGGEKIGGIQAENWRAWNFAVEDANGTEVARISKTWGGFARAAFTTADNYVVEIPSPLRDPLASMVVAAALTIDTALKQDSD</sequence>
<dbReference type="Pfam" id="PF10708">
    <property type="entry name" value="DUF2510"/>
    <property type="match status" value="1"/>
</dbReference>
<dbReference type="GO" id="GO:0017128">
    <property type="term" value="F:phospholipid scramblase activity"/>
    <property type="evidence" value="ECO:0007669"/>
    <property type="project" value="InterPro"/>
</dbReference>
<dbReference type="EMBL" id="NKYE01000003">
    <property type="protein sequence ID" value="OZM74035.1"/>
    <property type="molecule type" value="Genomic_DNA"/>
</dbReference>
<evidence type="ECO:0000313" key="2">
    <source>
        <dbReference type="EMBL" id="OZM74035.1"/>
    </source>
</evidence>
<comment type="caution">
    <text evidence="2">The sequence shown here is derived from an EMBL/GenBank/DDBJ whole genome shotgun (WGS) entry which is preliminary data.</text>
</comment>
<evidence type="ECO:0000259" key="1">
    <source>
        <dbReference type="Pfam" id="PF10708"/>
    </source>
</evidence>
<dbReference type="PANTHER" id="PTHR23248">
    <property type="entry name" value="PHOSPHOLIPID SCRAMBLASE-RELATED"/>
    <property type="match status" value="1"/>
</dbReference>
<gene>
    <name evidence="2" type="ORF">CFN78_07045</name>
</gene>
<dbReference type="Proteomes" id="UP000242444">
    <property type="component" value="Unassembled WGS sequence"/>
</dbReference>
<dbReference type="InterPro" id="IPR018929">
    <property type="entry name" value="DUF2510"/>
</dbReference>
<dbReference type="GO" id="GO:0005886">
    <property type="term" value="C:plasma membrane"/>
    <property type="evidence" value="ECO:0007669"/>
    <property type="project" value="TreeGrafter"/>
</dbReference>
<evidence type="ECO:0000313" key="3">
    <source>
        <dbReference type="Proteomes" id="UP000242444"/>
    </source>
</evidence>
<protein>
    <submittedName>
        <fullName evidence="2">Scramblase</fullName>
    </submittedName>
</protein>
<organism evidence="2 3">
    <name type="scientific">Amycolatopsis antarctica</name>
    <dbReference type="NCBI Taxonomy" id="1854586"/>
    <lineage>
        <taxon>Bacteria</taxon>
        <taxon>Bacillati</taxon>
        <taxon>Actinomycetota</taxon>
        <taxon>Actinomycetes</taxon>
        <taxon>Pseudonocardiales</taxon>
        <taxon>Pseudonocardiaceae</taxon>
        <taxon>Amycolatopsis</taxon>
    </lineage>
</organism>
<reference evidence="2 3" key="1">
    <citation type="submission" date="2017-07" db="EMBL/GenBank/DDBJ databases">
        <title>Amycolatopsis antarcticus sp. nov., isolated from the surface of an Antarcticus brown macroalga.</title>
        <authorList>
            <person name="Wang J."/>
            <person name="Leiva S."/>
            <person name="Huang J."/>
            <person name="Huang Y."/>
        </authorList>
    </citation>
    <scope>NUCLEOTIDE SEQUENCE [LARGE SCALE GENOMIC DNA]</scope>
    <source>
        <strain evidence="2 3">AU-G6</strain>
    </source>
</reference>
<name>A0A263D9I5_9PSEU</name>
<dbReference type="InterPro" id="IPR005552">
    <property type="entry name" value="Scramblase"/>
</dbReference>
<dbReference type="InParanoid" id="A0A263D9I5"/>
<proteinExistence type="predicted"/>
<dbReference type="SUPFAM" id="SSF54518">
    <property type="entry name" value="Tubby C-terminal domain-like"/>
    <property type="match status" value="1"/>
</dbReference>